<comment type="subcellular location">
    <subcellularLocation>
        <location evidence="1">Nucleus</location>
    </subcellularLocation>
</comment>
<organism evidence="7 8">
    <name type="scientific">Thanatephorus cucumeris (strain AG1-IB / isolate 7/3/14)</name>
    <name type="common">Lettuce bottom rot fungus</name>
    <name type="synonym">Rhizoctonia solani</name>
    <dbReference type="NCBI Taxonomy" id="1108050"/>
    <lineage>
        <taxon>Eukaryota</taxon>
        <taxon>Fungi</taxon>
        <taxon>Dikarya</taxon>
        <taxon>Basidiomycota</taxon>
        <taxon>Agaricomycotina</taxon>
        <taxon>Agaricomycetes</taxon>
        <taxon>Cantharellales</taxon>
        <taxon>Ceratobasidiaceae</taxon>
        <taxon>Rhizoctonia</taxon>
        <taxon>Rhizoctonia solani AG-1</taxon>
    </lineage>
</organism>
<keyword evidence="8" id="KW-1185">Reference proteome</keyword>
<proteinExistence type="predicted"/>
<dbReference type="InterPro" id="IPR036864">
    <property type="entry name" value="Zn2-C6_fun-type_DNA-bd_sf"/>
</dbReference>
<dbReference type="Gene3D" id="4.10.240.10">
    <property type="entry name" value="Zn(2)-C6 fungal-type DNA-binding domain"/>
    <property type="match status" value="1"/>
</dbReference>
<dbReference type="InterPro" id="IPR007219">
    <property type="entry name" value="XnlR_reg_dom"/>
</dbReference>
<protein>
    <submittedName>
        <fullName evidence="7">Putative transcriptional regulatory protein C530,05</fullName>
    </submittedName>
</protein>
<keyword evidence="3" id="KW-0238">DNA-binding</keyword>
<evidence type="ECO:0000256" key="1">
    <source>
        <dbReference type="ARBA" id="ARBA00004123"/>
    </source>
</evidence>
<evidence type="ECO:0000313" key="8">
    <source>
        <dbReference type="Proteomes" id="UP000059188"/>
    </source>
</evidence>
<feature type="region of interest" description="Disordered" evidence="5">
    <location>
        <begin position="752"/>
        <end position="773"/>
    </location>
</feature>
<evidence type="ECO:0000256" key="2">
    <source>
        <dbReference type="ARBA" id="ARBA00022723"/>
    </source>
</evidence>
<name>A0A0B7F9T3_THACB</name>
<dbReference type="AlphaFoldDB" id="A0A0B7F9T3"/>
<evidence type="ECO:0000259" key="6">
    <source>
        <dbReference type="SMART" id="SM00906"/>
    </source>
</evidence>
<dbReference type="CDD" id="cd12148">
    <property type="entry name" value="fungal_TF_MHR"/>
    <property type="match status" value="1"/>
</dbReference>
<dbReference type="PANTHER" id="PTHR46910:SF3">
    <property type="entry name" value="HALOTOLERANCE PROTEIN 9-RELATED"/>
    <property type="match status" value="1"/>
</dbReference>
<dbReference type="PANTHER" id="PTHR46910">
    <property type="entry name" value="TRANSCRIPTION FACTOR PDR1"/>
    <property type="match status" value="1"/>
</dbReference>
<dbReference type="GO" id="GO:0006351">
    <property type="term" value="P:DNA-templated transcription"/>
    <property type="evidence" value="ECO:0007669"/>
    <property type="project" value="InterPro"/>
</dbReference>
<sequence>MEQTIACDRCINDQVRCRFNPLKQSSCRGCIALAVPCNWTHAVKPQPPPDISYVRYIETRTRLVEMHLKNLLPGVNTRKDLDKVIDQETARVTQASDTIMASTQHSPKTHEVASGADFLGSPVVNQLIQRIHLLDANPVQSTQIPIDDNVLWVNSPSPKSERLFHGHSSAHILSRDAIAFQHDINDSQYSLNSRRTQPGLEFSSRNTDVTPQHESSNIWVAEQSLWELPPADLMTLLLDAYFENAFFPVIHRPLFEKQLQEGLHKQEPAFLRLVFLLCANGAKWCDDPRVVDGRWPVSLSAGYHWFKQLELWPRNLLAVSRLTLWDAQSFVILALYLCCSSATYGAWTMIGSGIRRMQDIGSHRMRSPQTLENELHKRCFWSMLLLDRFHSVNLGRSPAMFDWDSDLDNVAEVDDELWSLELDAPPPVQPTGSISRLSIFKQTVGLIRLYGRCLQTVYALGRTKRMIGLSGQLGSAWAVNDINIRLKRWEHGLPSHLQLPFPQYFNNSAFCSGLITMWAVYYELTIAANRPFIAKPTPLTSSCRKICRKAARDFASMAFGHASIPGSRLIPVMAQSAFSSAMILVLGLIGAEGETEAFRRTTSTREPDDDVYDKKQMEADLQTCIGVLERAESYIHIAGRLRDIIREFEVSLKLRSSSAPTTRTSAYTSCPEEAEHISFDICGPPDMTEAADEIQRQWQRALELSLGFASSYEPGLPHLEPSVPDLDEAYLPTHPTSAGGLSHATLQSYSVIPPQAPQGYGDQNPDLSLPRWQ</sequence>
<dbReference type="GO" id="GO:0005634">
    <property type="term" value="C:nucleus"/>
    <property type="evidence" value="ECO:0007669"/>
    <property type="project" value="UniProtKB-SubCell"/>
</dbReference>
<evidence type="ECO:0000256" key="3">
    <source>
        <dbReference type="ARBA" id="ARBA00023125"/>
    </source>
</evidence>
<reference evidence="7 8" key="1">
    <citation type="submission" date="2014-11" db="EMBL/GenBank/DDBJ databases">
        <authorList>
            <person name="Wibberg Daniel"/>
        </authorList>
    </citation>
    <scope>NUCLEOTIDE SEQUENCE [LARGE SCALE GENOMIC DNA]</scope>
    <source>
        <strain evidence="7">Rhizoctonia solani AG1-IB 7/3/14</strain>
    </source>
</reference>
<evidence type="ECO:0000256" key="5">
    <source>
        <dbReference type="SAM" id="MobiDB-lite"/>
    </source>
</evidence>
<dbReference type="GO" id="GO:0003677">
    <property type="term" value="F:DNA binding"/>
    <property type="evidence" value="ECO:0007669"/>
    <property type="project" value="UniProtKB-KW"/>
</dbReference>
<dbReference type="Pfam" id="PF04082">
    <property type="entry name" value="Fungal_trans"/>
    <property type="match status" value="1"/>
</dbReference>
<dbReference type="STRING" id="1108050.A0A0B7F9T3"/>
<dbReference type="GO" id="GO:0008270">
    <property type="term" value="F:zinc ion binding"/>
    <property type="evidence" value="ECO:0007669"/>
    <property type="project" value="InterPro"/>
</dbReference>
<dbReference type="SUPFAM" id="SSF57701">
    <property type="entry name" value="Zn2/Cys6 DNA-binding domain"/>
    <property type="match status" value="1"/>
</dbReference>
<dbReference type="OrthoDB" id="4456959at2759"/>
<feature type="domain" description="Xylanolytic transcriptional activator regulatory" evidence="6">
    <location>
        <begin position="346"/>
        <end position="416"/>
    </location>
</feature>
<keyword evidence="4" id="KW-0539">Nucleus</keyword>
<evidence type="ECO:0000256" key="4">
    <source>
        <dbReference type="ARBA" id="ARBA00023242"/>
    </source>
</evidence>
<accession>A0A0B7F9T3</accession>
<dbReference type="SMART" id="SM00906">
    <property type="entry name" value="Fungal_trans"/>
    <property type="match status" value="1"/>
</dbReference>
<dbReference type="EMBL" id="LN679112">
    <property type="protein sequence ID" value="CEL53649.1"/>
    <property type="molecule type" value="Genomic_DNA"/>
</dbReference>
<evidence type="ECO:0000313" key="7">
    <source>
        <dbReference type="EMBL" id="CEL53649.1"/>
    </source>
</evidence>
<dbReference type="GO" id="GO:0000981">
    <property type="term" value="F:DNA-binding transcription factor activity, RNA polymerase II-specific"/>
    <property type="evidence" value="ECO:0007669"/>
    <property type="project" value="InterPro"/>
</dbReference>
<dbReference type="Proteomes" id="UP000059188">
    <property type="component" value="Unassembled WGS sequence"/>
</dbReference>
<dbReference type="InterPro" id="IPR050987">
    <property type="entry name" value="AtrR-like"/>
</dbReference>
<gene>
    <name evidence="7" type="ORF">RSOLAG1IB_06504</name>
</gene>
<keyword evidence="2" id="KW-0479">Metal-binding</keyword>